<keyword evidence="3" id="KW-1185">Reference proteome</keyword>
<name>A0ABQ0RKP1_GLUNI</name>
<dbReference type="EMBL" id="BJNE01000005">
    <property type="protein sequence ID" value="GEC12344.1"/>
    <property type="molecule type" value="Genomic_DNA"/>
</dbReference>
<keyword evidence="1" id="KW-0472">Membrane</keyword>
<proteinExistence type="predicted"/>
<feature type="transmembrane region" description="Helical" evidence="1">
    <location>
        <begin position="50"/>
        <end position="73"/>
    </location>
</feature>
<feature type="transmembrane region" description="Helical" evidence="1">
    <location>
        <begin position="7"/>
        <end position="30"/>
    </location>
</feature>
<evidence type="ECO:0000313" key="2">
    <source>
        <dbReference type="EMBL" id="GEC12344.1"/>
    </source>
</evidence>
<organism evidence="2 3">
    <name type="scientific">Glutamicibacter nicotianae</name>
    <name type="common">Arthrobacter nicotianae</name>
    <dbReference type="NCBI Taxonomy" id="37929"/>
    <lineage>
        <taxon>Bacteria</taxon>
        <taxon>Bacillati</taxon>
        <taxon>Actinomycetota</taxon>
        <taxon>Actinomycetes</taxon>
        <taxon>Micrococcales</taxon>
        <taxon>Micrococcaceae</taxon>
        <taxon>Glutamicibacter</taxon>
    </lineage>
</organism>
<gene>
    <name evidence="2" type="ORF">ANI01nite_15470</name>
</gene>
<comment type="caution">
    <text evidence="2">The sequence shown here is derived from an EMBL/GenBank/DDBJ whole genome shotgun (WGS) entry which is preliminary data.</text>
</comment>
<dbReference type="RefSeq" id="WP_073707825.1">
    <property type="nucleotide sequence ID" value="NZ_BAAAWM010000001.1"/>
</dbReference>
<keyword evidence="1" id="KW-1133">Transmembrane helix</keyword>
<reference evidence="2 3" key="1">
    <citation type="submission" date="2019-06" db="EMBL/GenBank/DDBJ databases">
        <title>Whole genome shotgun sequence of Glutamicibacter nicotianae NBRC 14234.</title>
        <authorList>
            <person name="Hosoyama A."/>
            <person name="Uohara A."/>
            <person name="Ohji S."/>
            <person name="Ichikawa N."/>
        </authorList>
    </citation>
    <scope>NUCLEOTIDE SEQUENCE [LARGE SCALE GENOMIC DNA]</scope>
    <source>
        <strain evidence="2 3">NBRC 14234</strain>
    </source>
</reference>
<dbReference type="Proteomes" id="UP000316242">
    <property type="component" value="Unassembled WGS sequence"/>
</dbReference>
<protein>
    <submittedName>
        <fullName evidence="2">Uncharacterized protein</fullName>
    </submittedName>
</protein>
<evidence type="ECO:0000313" key="3">
    <source>
        <dbReference type="Proteomes" id="UP000316242"/>
    </source>
</evidence>
<keyword evidence="1" id="KW-0812">Transmembrane</keyword>
<accession>A0ABQ0RKP1</accession>
<sequence length="82" mass="8262">MLAAHKKIIVTGVVVMLIGVLLSSFIPALMSWGLNSGYGGTLLASVPLSFINALISNALTPFGAVLAAIGVALHMAGAKSNV</sequence>
<evidence type="ECO:0000256" key="1">
    <source>
        <dbReference type="SAM" id="Phobius"/>
    </source>
</evidence>